<dbReference type="InterPro" id="IPR014001">
    <property type="entry name" value="Helicase_ATP-bd"/>
</dbReference>
<dbReference type="Gene3D" id="3.40.50.10810">
    <property type="entry name" value="Tandem AAA-ATPase domain"/>
    <property type="match status" value="1"/>
</dbReference>
<dbReference type="InterPro" id="IPR001650">
    <property type="entry name" value="Helicase_C-like"/>
</dbReference>
<dbReference type="EMBL" id="JARXIC010000058">
    <property type="protein sequence ID" value="MDQ8196276.1"/>
    <property type="molecule type" value="Genomic_DNA"/>
</dbReference>
<feature type="domain" description="Helicase ATP-binding" evidence="2">
    <location>
        <begin position="156"/>
        <end position="314"/>
    </location>
</feature>
<dbReference type="PROSITE" id="PS51194">
    <property type="entry name" value="HELICASE_CTER"/>
    <property type="match status" value="1"/>
</dbReference>
<proteinExistence type="predicted"/>
<keyword evidence="4" id="KW-0067">ATP-binding</keyword>
<evidence type="ECO:0000259" key="3">
    <source>
        <dbReference type="PROSITE" id="PS51194"/>
    </source>
</evidence>
<evidence type="ECO:0000259" key="2">
    <source>
        <dbReference type="PROSITE" id="PS51192"/>
    </source>
</evidence>
<dbReference type="Proteomes" id="UP001243717">
    <property type="component" value="Unassembled WGS sequence"/>
</dbReference>
<feature type="domain" description="Helicase C-terminal" evidence="3">
    <location>
        <begin position="432"/>
        <end position="592"/>
    </location>
</feature>
<name>A0ABU1AN98_9BACT</name>
<reference evidence="4 5" key="1">
    <citation type="submission" date="2023-04" db="EMBL/GenBank/DDBJ databases">
        <title>A novel bacteria isolated from coastal sediment.</title>
        <authorList>
            <person name="Liu X.-J."/>
            <person name="Du Z.-J."/>
        </authorList>
    </citation>
    <scope>NUCLEOTIDE SEQUENCE [LARGE SCALE GENOMIC DNA]</scope>
    <source>
        <strain evidence="4 5">SDUM461004</strain>
    </source>
</reference>
<keyword evidence="4" id="KW-0547">Nucleotide-binding</keyword>
<dbReference type="PROSITE" id="PS51192">
    <property type="entry name" value="HELICASE_ATP_BIND_1"/>
    <property type="match status" value="1"/>
</dbReference>
<dbReference type="EC" id="3.6.4.-" evidence="4"/>
<gene>
    <name evidence="4" type="ORF">QEH59_17710</name>
</gene>
<keyword evidence="1 4" id="KW-0378">Hydrolase</keyword>
<dbReference type="Pfam" id="PF00271">
    <property type="entry name" value="Helicase_C"/>
    <property type="match status" value="1"/>
</dbReference>
<dbReference type="PANTHER" id="PTHR10799">
    <property type="entry name" value="SNF2/RAD54 HELICASE FAMILY"/>
    <property type="match status" value="1"/>
</dbReference>
<dbReference type="SMART" id="SM00490">
    <property type="entry name" value="HELICc"/>
    <property type="match status" value="1"/>
</dbReference>
<comment type="caution">
    <text evidence="4">The sequence shown here is derived from an EMBL/GenBank/DDBJ whole genome shotgun (WGS) entry which is preliminary data.</text>
</comment>
<evidence type="ECO:0000313" key="4">
    <source>
        <dbReference type="EMBL" id="MDQ8196276.1"/>
    </source>
</evidence>
<keyword evidence="5" id="KW-1185">Reference proteome</keyword>
<keyword evidence="4" id="KW-0347">Helicase</keyword>
<protein>
    <submittedName>
        <fullName evidence="4">DEAD/DEAH box helicase</fullName>
        <ecNumber evidence="4">3.6.4.-</ecNumber>
    </submittedName>
</protein>
<dbReference type="InterPro" id="IPR038718">
    <property type="entry name" value="SNF2-like_sf"/>
</dbReference>
<dbReference type="InterPro" id="IPR049730">
    <property type="entry name" value="SNF2/RAD54-like_C"/>
</dbReference>
<dbReference type="CDD" id="cd18793">
    <property type="entry name" value="SF2_C_SNF"/>
    <property type="match status" value="1"/>
</dbReference>
<dbReference type="Gene3D" id="3.40.50.300">
    <property type="entry name" value="P-loop containing nucleotide triphosphate hydrolases"/>
    <property type="match status" value="1"/>
</dbReference>
<accession>A0ABU1AN98</accession>
<evidence type="ECO:0000256" key="1">
    <source>
        <dbReference type="ARBA" id="ARBA00022801"/>
    </source>
</evidence>
<dbReference type="InterPro" id="IPR000330">
    <property type="entry name" value="SNF2_N"/>
</dbReference>
<dbReference type="GO" id="GO:0016787">
    <property type="term" value="F:hydrolase activity"/>
    <property type="evidence" value="ECO:0007669"/>
    <property type="project" value="UniProtKB-KW"/>
</dbReference>
<dbReference type="SUPFAM" id="SSF52540">
    <property type="entry name" value="P-loop containing nucleoside triphosphate hydrolases"/>
    <property type="match status" value="2"/>
</dbReference>
<organism evidence="4 5">
    <name type="scientific">Thalassobacterium sedimentorum</name>
    <dbReference type="NCBI Taxonomy" id="3041258"/>
    <lineage>
        <taxon>Bacteria</taxon>
        <taxon>Pseudomonadati</taxon>
        <taxon>Verrucomicrobiota</taxon>
        <taxon>Opitutia</taxon>
        <taxon>Puniceicoccales</taxon>
        <taxon>Coraliomargaritaceae</taxon>
        <taxon>Thalassobacterium</taxon>
    </lineage>
</organism>
<dbReference type="RefSeq" id="WP_308986712.1">
    <property type="nucleotide sequence ID" value="NZ_JARXIC010000058.1"/>
</dbReference>
<dbReference type="GO" id="GO:0004386">
    <property type="term" value="F:helicase activity"/>
    <property type="evidence" value="ECO:0007669"/>
    <property type="project" value="UniProtKB-KW"/>
</dbReference>
<dbReference type="Pfam" id="PF00176">
    <property type="entry name" value="SNF2-rel_dom"/>
    <property type="match status" value="1"/>
</dbReference>
<dbReference type="SMART" id="SM00487">
    <property type="entry name" value="DEXDc"/>
    <property type="match status" value="1"/>
</dbReference>
<evidence type="ECO:0000313" key="5">
    <source>
        <dbReference type="Proteomes" id="UP001243717"/>
    </source>
</evidence>
<sequence>MPELPTDYKKLSAEACHPLLITESICDPVILIEKFDGKNQVSLAGQVFKKGKHSYLKAMTLEHNWISDGDFIRPLPLDIGEVLSKLFDGANPRSLTFPEVLSLKSRAEELLIPATISKEILESATSASKKFALSYKPQGLRANLYPYQEQGVAWMADTLDQLGGLILADEMGLGKTLQILTLFLLKRPSKDKPALIVCPTSLIANWRLEIMKFAPDLTWAIHRGNNRARIHANLHQTEILLTTYDTMVNDYLLLSAVDWTYLVFDEAQALKNPSSNRRQALTNFQSNYTIPVTGTPVETSLKDLWSLADLAIPRLLGTQHEFETNYPDTIDSAEALSEITNPFILKRRLEDVAEQLPSRTNTEIPIDLSPALAAGYERTRQQILETYSTAGHLVATGQLALYCAHPWLSIKDPTVEDWEENVQIKKLEGYQLLTPKVEVCLGLLENAFANRRKVIIFSAYNKCRELIEEAGVNLPNSYWNSINGSTAGEERQLIIDEFTAHDGNAVLVLNPNAAGSGLNIQAATVVIHFTQYWNPAREAQASARAHRTGQKNPVSVYYLYYENTVERIMLDRTEFRREMADAAVTITMSDSKDIDRALNISPVIQK</sequence>
<dbReference type="InterPro" id="IPR027417">
    <property type="entry name" value="P-loop_NTPase"/>
</dbReference>